<dbReference type="EMBL" id="CP006019">
    <property type="protein sequence ID" value="AIF69700.1"/>
    <property type="molecule type" value="Genomic_DNA"/>
</dbReference>
<proteinExistence type="predicted"/>
<dbReference type="InterPro" id="IPR033913">
    <property type="entry name" value="MTH1175_dom"/>
</dbReference>
<protein>
    <recommendedName>
        <fullName evidence="1">Dinitrogenase iron-molybdenum cofactor biosynthesis domain-containing protein</fullName>
    </recommendedName>
</protein>
<organism evidence="2 3">
    <name type="scientific">Palaeococcus pacificus DY20341</name>
    <dbReference type="NCBI Taxonomy" id="1343739"/>
    <lineage>
        <taxon>Archaea</taxon>
        <taxon>Methanobacteriati</taxon>
        <taxon>Methanobacteriota</taxon>
        <taxon>Thermococci</taxon>
        <taxon>Thermococcales</taxon>
        <taxon>Thermococcaceae</taxon>
        <taxon>Palaeococcus</taxon>
    </lineage>
</organism>
<dbReference type="OrthoDB" id="25911at2157"/>
<feature type="domain" description="Dinitrogenase iron-molybdenum cofactor biosynthesis" evidence="1">
    <location>
        <begin position="13"/>
        <end position="107"/>
    </location>
</feature>
<dbReference type="Pfam" id="PF02579">
    <property type="entry name" value="Nitro_FeMo-Co"/>
    <property type="match status" value="1"/>
</dbReference>
<dbReference type="Gene3D" id="3.30.420.130">
    <property type="entry name" value="Dinitrogenase iron-molybdenum cofactor biosynthesis domain"/>
    <property type="match status" value="1"/>
</dbReference>
<dbReference type="InterPro" id="IPR003731">
    <property type="entry name" value="Di-Nase_FeMo-co_biosynth"/>
</dbReference>
<dbReference type="STRING" id="1343739.PAP_06515"/>
<evidence type="ECO:0000313" key="3">
    <source>
        <dbReference type="Proteomes" id="UP000027981"/>
    </source>
</evidence>
<name>A0A075LSI0_9EURY</name>
<dbReference type="HOGENOM" id="CLU_104194_0_1_2"/>
<dbReference type="InterPro" id="IPR051840">
    <property type="entry name" value="NifX/NifY_domain"/>
</dbReference>
<dbReference type="KEGG" id="ppac:PAP_06515"/>
<evidence type="ECO:0000259" key="1">
    <source>
        <dbReference type="Pfam" id="PF02579"/>
    </source>
</evidence>
<evidence type="ECO:0000313" key="2">
    <source>
        <dbReference type="EMBL" id="AIF69700.1"/>
    </source>
</evidence>
<dbReference type="SUPFAM" id="SSF53146">
    <property type="entry name" value="Nitrogenase accessory factor-like"/>
    <property type="match status" value="1"/>
</dbReference>
<sequence length="111" mass="11732">MHIVVATTRGGLDDFVSQHFGRAQTFTVVDVDESGNITDVRVVPNPAHSAPRAAGIQAAQFCIDNGANAVIAGTFGPNASQVLQTAGIKFISVPPMMTVEQAIKTFLHEEL</sequence>
<keyword evidence="3" id="KW-1185">Reference proteome</keyword>
<dbReference type="AlphaFoldDB" id="A0A075LSI0"/>
<dbReference type="PANTHER" id="PTHR33937:SF2">
    <property type="entry name" value="DINITROGENASE IRON-MOLYBDENUM COFACTOR BIOSYNTHESIS DOMAIN-CONTAINING PROTEIN"/>
    <property type="match status" value="1"/>
</dbReference>
<reference evidence="2 3" key="2">
    <citation type="journal article" date="2015" name="Genome Announc.">
        <title>Complete Genome Sequence of Hyperthermophilic Piezophilic Archaeon Palaeococcus pacificus DY20341T, Isolated from Deep-Sea Hydrothermal Sediments.</title>
        <authorList>
            <person name="Zeng X."/>
            <person name="Jebbar M."/>
            <person name="Shao Z."/>
        </authorList>
    </citation>
    <scope>NUCLEOTIDE SEQUENCE [LARGE SCALE GENOMIC DNA]</scope>
    <source>
        <strain evidence="2 3">DY20341</strain>
    </source>
</reference>
<dbReference type="Proteomes" id="UP000027981">
    <property type="component" value="Chromosome"/>
</dbReference>
<dbReference type="CDD" id="cd00851">
    <property type="entry name" value="MTH1175"/>
    <property type="match status" value="1"/>
</dbReference>
<dbReference type="InterPro" id="IPR036105">
    <property type="entry name" value="DiNase_FeMo-co_biosyn_sf"/>
</dbReference>
<dbReference type="eggNOG" id="arCOG02734">
    <property type="taxonomic scope" value="Archaea"/>
</dbReference>
<reference evidence="3" key="1">
    <citation type="submission" date="2013-06" db="EMBL/GenBank/DDBJ databases">
        <title>Complete Genome Sequence of Hyperthermophilic Palaeococcus pacificus DY20341T, Isolated from a Deep-Sea Hydrothermal Sediments.</title>
        <authorList>
            <person name="Zeng X."/>
            <person name="Shao Z."/>
        </authorList>
    </citation>
    <scope>NUCLEOTIDE SEQUENCE [LARGE SCALE GENOMIC DNA]</scope>
    <source>
        <strain evidence="3">DY20341</strain>
    </source>
</reference>
<gene>
    <name evidence="2" type="ORF">PAP_06515</name>
</gene>
<dbReference type="PANTHER" id="PTHR33937">
    <property type="entry name" value="IRON-MOLYBDENUM PROTEIN-RELATED-RELATED"/>
    <property type="match status" value="1"/>
</dbReference>
<dbReference type="RefSeq" id="WP_048165978.1">
    <property type="nucleotide sequence ID" value="NZ_CP006019.1"/>
</dbReference>
<dbReference type="GeneID" id="24842421"/>
<accession>A0A075LSI0</accession>